<dbReference type="RefSeq" id="WP_268041646.1">
    <property type="nucleotide sequence ID" value="NZ_JAPQER010000006.1"/>
</dbReference>
<comment type="caution">
    <text evidence="16">The sequence shown here is derived from an EMBL/GenBank/DDBJ whole genome shotgun (WGS) entry which is preliminary data.</text>
</comment>
<dbReference type="Gene3D" id="3.30.360.10">
    <property type="entry name" value="Dihydrodipicolinate Reductase, domain 2"/>
    <property type="match status" value="1"/>
</dbReference>
<evidence type="ECO:0000256" key="1">
    <source>
        <dbReference type="ARBA" id="ARBA00001920"/>
    </source>
</evidence>
<evidence type="ECO:0000256" key="2">
    <source>
        <dbReference type="ARBA" id="ARBA00005056"/>
    </source>
</evidence>
<dbReference type="PROSITE" id="PS01042">
    <property type="entry name" value="HOMOSER_DHGENASE"/>
    <property type="match status" value="1"/>
</dbReference>
<dbReference type="SUPFAM" id="SSF55021">
    <property type="entry name" value="ACT-like"/>
    <property type="match status" value="1"/>
</dbReference>
<keyword evidence="10 13" id="KW-0560">Oxidoreductase</keyword>
<evidence type="ECO:0000313" key="17">
    <source>
        <dbReference type="Proteomes" id="UP001078443"/>
    </source>
</evidence>
<proteinExistence type="inferred from homology"/>
<dbReference type="Pfam" id="PF00742">
    <property type="entry name" value="Homoserine_dh"/>
    <property type="match status" value="1"/>
</dbReference>
<keyword evidence="17" id="KW-1185">Reference proteome</keyword>
<name>A0ABT4D248_9CLOT</name>
<dbReference type="EC" id="1.1.1.3" evidence="5 13"/>
<evidence type="ECO:0000256" key="14">
    <source>
        <dbReference type="RuleBase" id="RU004171"/>
    </source>
</evidence>
<dbReference type="CDD" id="cd04881">
    <property type="entry name" value="ACT_HSDH-Hom"/>
    <property type="match status" value="1"/>
</dbReference>
<dbReference type="SUPFAM" id="SSF55347">
    <property type="entry name" value="Glyceraldehyde-3-phosphate dehydrogenase-like, C-terminal domain"/>
    <property type="match status" value="1"/>
</dbReference>
<evidence type="ECO:0000313" key="16">
    <source>
        <dbReference type="EMBL" id="MCY6485326.1"/>
    </source>
</evidence>
<comment type="cofactor">
    <cofactor evidence="1">
        <name>a metal cation</name>
        <dbReference type="ChEBI" id="CHEBI:25213"/>
    </cofactor>
</comment>
<gene>
    <name evidence="16" type="ORF">OW763_13380</name>
</gene>
<keyword evidence="7 13" id="KW-0028">Amino-acid biosynthesis</keyword>
<dbReference type="InterPro" id="IPR002912">
    <property type="entry name" value="ACT_dom"/>
</dbReference>
<keyword evidence="9 13" id="KW-0521">NADP</keyword>
<dbReference type="Gene3D" id="3.30.70.260">
    <property type="match status" value="1"/>
</dbReference>
<evidence type="ECO:0000256" key="5">
    <source>
        <dbReference type="ARBA" id="ARBA00013213"/>
    </source>
</evidence>
<evidence type="ECO:0000256" key="6">
    <source>
        <dbReference type="ARBA" id="ARBA00013376"/>
    </source>
</evidence>
<keyword evidence="8 13" id="KW-0791">Threonine biosynthesis</keyword>
<protein>
    <recommendedName>
        <fullName evidence="6 13">Homoserine dehydrogenase</fullName>
        <ecNumber evidence="5 13">1.1.1.3</ecNumber>
    </recommendedName>
</protein>
<accession>A0ABT4D248</accession>
<dbReference type="InterPro" id="IPR016204">
    <property type="entry name" value="HDH"/>
</dbReference>
<dbReference type="InterPro" id="IPR019811">
    <property type="entry name" value="HDH_CS"/>
</dbReference>
<dbReference type="Pfam" id="PF03447">
    <property type="entry name" value="NAD_binding_3"/>
    <property type="match status" value="1"/>
</dbReference>
<dbReference type="Proteomes" id="UP001078443">
    <property type="component" value="Unassembled WGS sequence"/>
</dbReference>
<organism evidence="16 17">
    <name type="scientific">Clostridium aestuarii</name>
    <dbReference type="NCBI Taxonomy" id="338193"/>
    <lineage>
        <taxon>Bacteria</taxon>
        <taxon>Bacillati</taxon>
        <taxon>Bacillota</taxon>
        <taxon>Clostridia</taxon>
        <taxon>Eubacteriales</taxon>
        <taxon>Clostridiaceae</taxon>
        <taxon>Clostridium</taxon>
    </lineage>
</organism>
<reference evidence="16" key="1">
    <citation type="submission" date="2022-12" db="EMBL/GenBank/DDBJ databases">
        <authorList>
            <person name="Wang J."/>
        </authorList>
    </citation>
    <scope>NUCLEOTIDE SEQUENCE</scope>
    <source>
        <strain evidence="16">HY-45-18</strain>
    </source>
</reference>
<evidence type="ECO:0000256" key="8">
    <source>
        <dbReference type="ARBA" id="ARBA00022697"/>
    </source>
</evidence>
<evidence type="ECO:0000256" key="7">
    <source>
        <dbReference type="ARBA" id="ARBA00022605"/>
    </source>
</evidence>
<evidence type="ECO:0000256" key="10">
    <source>
        <dbReference type="ARBA" id="ARBA00023002"/>
    </source>
</evidence>
<evidence type="ECO:0000256" key="9">
    <source>
        <dbReference type="ARBA" id="ARBA00022857"/>
    </source>
</evidence>
<evidence type="ECO:0000256" key="13">
    <source>
        <dbReference type="RuleBase" id="RU000579"/>
    </source>
</evidence>
<sequence length="431" mass="47666">MKNVKIALLGLGNVGRGVWKILNTNKEEIRQRAGYDIEVSKILVRDVNKDRGINVPKGILTTNPDDIFEDDSIQIVVEIMGGIEPAKDYMIKAMEKKKHVVTANKFAIATCAEELFSVVKKEGVMFKYEASVAGGIPIINQINDSLTANKIKEMIGIINGTTNYILTKMHLEGTSFDDALKEAQEKGYAEADPTSDVEGYDVAYKLAILTSLAFETKIDVNQIYREGIRNITSMDIKYAKELGYVIKLLAFVKDIDGNLELRVHPTMIPERHPLANVNDSFNAILVRGNAVGDLMMYGRGAGDLPTGSAVVGDIIAILRNGLSVNPQENRDENVIVRDINDMENTKSRYYIRATVKDVPGVLAEMASILGKNDISVLSVIQKGKGKENVGLVFITHETLEGNINRAIEEMKKSPTVEEIDNIIRVEKIKNQ</sequence>
<dbReference type="SUPFAM" id="SSF51735">
    <property type="entry name" value="NAD(P)-binding Rossmann-fold domains"/>
    <property type="match status" value="1"/>
</dbReference>
<comment type="similarity">
    <text evidence="4 14">Belongs to the homoserine dehydrogenase family.</text>
</comment>
<comment type="pathway">
    <text evidence="2 13">Amino-acid biosynthesis; L-threonine biosynthesis; L-threonine from L-aspartate: step 3/5.</text>
</comment>
<dbReference type="InterPro" id="IPR045865">
    <property type="entry name" value="ACT-like_dom_sf"/>
</dbReference>
<dbReference type="Gene3D" id="3.40.50.720">
    <property type="entry name" value="NAD(P)-binding Rossmann-like Domain"/>
    <property type="match status" value="1"/>
</dbReference>
<evidence type="ECO:0000256" key="11">
    <source>
        <dbReference type="ARBA" id="ARBA00023167"/>
    </source>
</evidence>
<evidence type="ECO:0000256" key="12">
    <source>
        <dbReference type="ARBA" id="ARBA00048841"/>
    </source>
</evidence>
<dbReference type="PANTHER" id="PTHR43331">
    <property type="entry name" value="HOMOSERINE DEHYDROGENASE"/>
    <property type="match status" value="1"/>
</dbReference>
<evidence type="ECO:0000256" key="3">
    <source>
        <dbReference type="ARBA" id="ARBA00005062"/>
    </source>
</evidence>
<dbReference type="EMBL" id="JAPQER010000006">
    <property type="protein sequence ID" value="MCY6485326.1"/>
    <property type="molecule type" value="Genomic_DNA"/>
</dbReference>
<dbReference type="Pfam" id="PF01842">
    <property type="entry name" value="ACT"/>
    <property type="match status" value="1"/>
</dbReference>
<dbReference type="PIRSF" id="PIRSF000098">
    <property type="entry name" value="Homoser_dehydrog"/>
    <property type="match status" value="1"/>
</dbReference>
<dbReference type="PANTHER" id="PTHR43331:SF1">
    <property type="entry name" value="HOMOSERINE DEHYDROGENASE"/>
    <property type="match status" value="1"/>
</dbReference>
<dbReference type="PROSITE" id="PS51671">
    <property type="entry name" value="ACT"/>
    <property type="match status" value="1"/>
</dbReference>
<evidence type="ECO:0000259" key="15">
    <source>
        <dbReference type="PROSITE" id="PS51671"/>
    </source>
</evidence>
<evidence type="ECO:0000256" key="4">
    <source>
        <dbReference type="ARBA" id="ARBA00006753"/>
    </source>
</evidence>
<comment type="catalytic activity">
    <reaction evidence="12">
        <text>L-homoserine + NADP(+) = L-aspartate 4-semialdehyde + NADPH + H(+)</text>
        <dbReference type="Rhea" id="RHEA:15761"/>
        <dbReference type="ChEBI" id="CHEBI:15378"/>
        <dbReference type="ChEBI" id="CHEBI:57476"/>
        <dbReference type="ChEBI" id="CHEBI:57783"/>
        <dbReference type="ChEBI" id="CHEBI:58349"/>
        <dbReference type="ChEBI" id="CHEBI:537519"/>
        <dbReference type="EC" id="1.1.1.3"/>
    </reaction>
    <physiologicalReaction direction="right-to-left" evidence="12">
        <dbReference type="Rhea" id="RHEA:15763"/>
    </physiologicalReaction>
</comment>
<keyword evidence="11 13" id="KW-0486">Methionine biosynthesis</keyword>
<feature type="domain" description="ACT" evidence="15">
    <location>
        <begin position="350"/>
        <end position="430"/>
    </location>
</feature>
<dbReference type="NCBIfam" id="NF004976">
    <property type="entry name" value="PRK06349.1"/>
    <property type="match status" value="1"/>
</dbReference>
<dbReference type="InterPro" id="IPR036291">
    <property type="entry name" value="NAD(P)-bd_dom_sf"/>
</dbReference>
<dbReference type="InterPro" id="IPR001342">
    <property type="entry name" value="HDH_cat"/>
</dbReference>
<dbReference type="InterPro" id="IPR005106">
    <property type="entry name" value="Asp/hSer_DH_NAD-bd"/>
</dbReference>
<comment type="pathway">
    <text evidence="3 13">Amino-acid biosynthesis; L-methionine biosynthesis via de novo pathway; L-homoserine from L-aspartate: step 3/3.</text>
</comment>